<evidence type="ECO:0000256" key="2">
    <source>
        <dbReference type="ARBA" id="ARBA00012534"/>
    </source>
</evidence>
<dbReference type="InterPro" id="IPR022642">
    <property type="entry name" value="CheR_C"/>
</dbReference>
<dbReference type="PIRSF" id="PIRSF000410">
    <property type="entry name" value="CheR"/>
    <property type="match status" value="1"/>
</dbReference>
<name>A0ABZ2K207_9BACT</name>
<organism evidence="7 8">
    <name type="scientific">Pendulispora brunnea</name>
    <dbReference type="NCBI Taxonomy" id="2905690"/>
    <lineage>
        <taxon>Bacteria</taxon>
        <taxon>Pseudomonadati</taxon>
        <taxon>Myxococcota</taxon>
        <taxon>Myxococcia</taxon>
        <taxon>Myxococcales</taxon>
        <taxon>Sorangiineae</taxon>
        <taxon>Pendulisporaceae</taxon>
        <taxon>Pendulispora</taxon>
    </lineage>
</organism>
<dbReference type="InterPro" id="IPR050903">
    <property type="entry name" value="Bact_Chemotaxis_MeTrfase"/>
</dbReference>
<dbReference type="SUPFAM" id="SSF47757">
    <property type="entry name" value="Chemotaxis receptor methyltransferase CheR, N-terminal domain"/>
    <property type="match status" value="1"/>
</dbReference>
<dbReference type="PRINTS" id="PR00996">
    <property type="entry name" value="CHERMTFRASE"/>
</dbReference>
<dbReference type="EMBL" id="CP089982">
    <property type="protein sequence ID" value="WXA92762.1"/>
    <property type="molecule type" value="Genomic_DNA"/>
</dbReference>
<dbReference type="PROSITE" id="PS50123">
    <property type="entry name" value="CHER"/>
    <property type="match status" value="1"/>
</dbReference>
<accession>A0ABZ2K207</accession>
<dbReference type="RefSeq" id="WP_394843363.1">
    <property type="nucleotide sequence ID" value="NZ_CP089982.1"/>
</dbReference>
<keyword evidence="3" id="KW-0489">Methyltransferase</keyword>
<evidence type="ECO:0000256" key="3">
    <source>
        <dbReference type="ARBA" id="ARBA00022603"/>
    </source>
</evidence>
<keyword evidence="4" id="KW-0808">Transferase</keyword>
<reference evidence="7 8" key="1">
    <citation type="submission" date="2021-12" db="EMBL/GenBank/DDBJ databases">
        <title>Discovery of the Pendulisporaceae a myxobacterial family with distinct sporulation behavior and unique specialized metabolism.</title>
        <authorList>
            <person name="Garcia R."/>
            <person name="Popoff A."/>
            <person name="Bader C.D."/>
            <person name="Loehr J."/>
            <person name="Walesch S."/>
            <person name="Walt C."/>
            <person name="Boldt J."/>
            <person name="Bunk B."/>
            <person name="Haeckl F.J.F.P.J."/>
            <person name="Gunesch A.P."/>
            <person name="Birkelbach J."/>
            <person name="Nuebel U."/>
            <person name="Pietschmann T."/>
            <person name="Bach T."/>
            <person name="Mueller R."/>
        </authorList>
    </citation>
    <scope>NUCLEOTIDE SEQUENCE [LARGE SCALE GENOMIC DNA]</scope>
    <source>
        <strain evidence="7 8">MSr12523</strain>
    </source>
</reference>
<evidence type="ECO:0000256" key="5">
    <source>
        <dbReference type="ARBA" id="ARBA00022691"/>
    </source>
</evidence>
<dbReference type="CDD" id="cd02440">
    <property type="entry name" value="AdoMet_MTases"/>
    <property type="match status" value="1"/>
</dbReference>
<protein>
    <recommendedName>
        <fullName evidence="2">protein-glutamate O-methyltransferase</fullName>
        <ecNumber evidence="2">2.1.1.80</ecNumber>
    </recommendedName>
</protein>
<dbReference type="Gene3D" id="1.10.155.10">
    <property type="entry name" value="Chemotaxis receptor methyltransferase CheR, N-terminal domain"/>
    <property type="match status" value="1"/>
</dbReference>
<dbReference type="InterPro" id="IPR022641">
    <property type="entry name" value="CheR_N"/>
</dbReference>
<keyword evidence="8" id="KW-1185">Reference proteome</keyword>
<dbReference type="InterPro" id="IPR000780">
    <property type="entry name" value="CheR_MeTrfase"/>
</dbReference>
<gene>
    <name evidence="7" type="ORF">LZC95_40735</name>
</gene>
<evidence type="ECO:0000313" key="8">
    <source>
        <dbReference type="Proteomes" id="UP001379533"/>
    </source>
</evidence>
<evidence type="ECO:0000313" key="7">
    <source>
        <dbReference type="EMBL" id="WXA92762.1"/>
    </source>
</evidence>
<dbReference type="PANTHER" id="PTHR24422:SF10">
    <property type="entry name" value="CHEMOTAXIS PROTEIN METHYLTRANSFERASE 2"/>
    <property type="match status" value="1"/>
</dbReference>
<dbReference type="EC" id="2.1.1.80" evidence="2"/>
<feature type="domain" description="CheR-type methyltransferase" evidence="6">
    <location>
        <begin position="13"/>
        <end position="285"/>
    </location>
</feature>
<dbReference type="Pfam" id="PF01739">
    <property type="entry name" value="CheR"/>
    <property type="match status" value="1"/>
</dbReference>
<dbReference type="SUPFAM" id="SSF53335">
    <property type="entry name" value="S-adenosyl-L-methionine-dependent methyltransferases"/>
    <property type="match status" value="1"/>
</dbReference>
<dbReference type="InterPro" id="IPR036804">
    <property type="entry name" value="CheR_N_sf"/>
</dbReference>
<dbReference type="SMART" id="SM00138">
    <property type="entry name" value="MeTrc"/>
    <property type="match status" value="1"/>
</dbReference>
<evidence type="ECO:0000259" key="6">
    <source>
        <dbReference type="PROSITE" id="PS50123"/>
    </source>
</evidence>
<dbReference type="InterPro" id="IPR026024">
    <property type="entry name" value="Chemotaxis_MeTrfase_CheR"/>
</dbReference>
<proteinExistence type="predicted"/>
<evidence type="ECO:0000256" key="1">
    <source>
        <dbReference type="ARBA" id="ARBA00001541"/>
    </source>
</evidence>
<comment type="catalytic activity">
    <reaction evidence="1">
        <text>L-glutamyl-[protein] + S-adenosyl-L-methionine = [protein]-L-glutamate 5-O-methyl ester + S-adenosyl-L-homocysteine</text>
        <dbReference type="Rhea" id="RHEA:24452"/>
        <dbReference type="Rhea" id="RHEA-COMP:10208"/>
        <dbReference type="Rhea" id="RHEA-COMP:10311"/>
        <dbReference type="ChEBI" id="CHEBI:29973"/>
        <dbReference type="ChEBI" id="CHEBI:57856"/>
        <dbReference type="ChEBI" id="CHEBI:59789"/>
        <dbReference type="ChEBI" id="CHEBI:82795"/>
        <dbReference type="EC" id="2.1.1.80"/>
    </reaction>
</comment>
<dbReference type="InterPro" id="IPR029063">
    <property type="entry name" value="SAM-dependent_MTases_sf"/>
</dbReference>
<dbReference type="Gene3D" id="3.40.50.150">
    <property type="entry name" value="Vaccinia Virus protein VP39"/>
    <property type="match status" value="1"/>
</dbReference>
<dbReference type="PANTHER" id="PTHR24422">
    <property type="entry name" value="CHEMOTAXIS PROTEIN METHYLTRANSFERASE"/>
    <property type="match status" value="1"/>
</dbReference>
<dbReference type="Pfam" id="PF03705">
    <property type="entry name" value="CheR_N"/>
    <property type="match status" value="1"/>
</dbReference>
<evidence type="ECO:0000256" key="4">
    <source>
        <dbReference type="ARBA" id="ARBA00022679"/>
    </source>
</evidence>
<keyword evidence="5" id="KW-0949">S-adenosyl-L-methionine</keyword>
<sequence length="295" mass="34072">MARTPFGDGDPIIREDEYRLLRDLVSARIGINLASTSRQSVARRLRERLSVLNLASFTEYFQYLRFHPLARHEWEEAVELLTTNETYFFREDFQLRAFSDEILPMLHERNKARKRLFIWSAGCATGEEVYSIAILVDQSKLFSGWDVRIFGSDISRRCVATARRGVYGPASFRATPPDLRRQYFVERADGSHILDSIKPLCHFGQMNLLDEDKARILGRVDVVFCRNVLIYFDAHVRRRVIDIFHDRLYPGGVLLLGHSESLLNVSTAFELLHLKEDLVYKKPTLAQSSAMANRS</sequence>
<dbReference type="Proteomes" id="UP001379533">
    <property type="component" value="Chromosome"/>
</dbReference>